<name>A0A5J6VAI2_9MICO</name>
<dbReference type="GO" id="GO:0003677">
    <property type="term" value="F:DNA binding"/>
    <property type="evidence" value="ECO:0007669"/>
    <property type="project" value="InterPro"/>
</dbReference>
<dbReference type="SUPFAM" id="SSF53098">
    <property type="entry name" value="Ribonuclease H-like"/>
    <property type="match status" value="1"/>
</dbReference>
<evidence type="ECO:0000259" key="1">
    <source>
        <dbReference type="Pfam" id="PF01609"/>
    </source>
</evidence>
<protein>
    <submittedName>
        <fullName evidence="2">IS1634 family transposase</fullName>
    </submittedName>
</protein>
<feature type="domain" description="Transposase IS4-like" evidence="1">
    <location>
        <begin position="160"/>
        <end position="428"/>
    </location>
</feature>
<dbReference type="EMBL" id="CP044427">
    <property type="protein sequence ID" value="QFG70306.1"/>
    <property type="molecule type" value="Genomic_DNA"/>
</dbReference>
<dbReference type="PANTHER" id="PTHR34614">
    <property type="match status" value="1"/>
</dbReference>
<evidence type="ECO:0000313" key="3">
    <source>
        <dbReference type="Proteomes" id="UP000326546"/>
    </source>
</evidence>
<dbReference type="GO" id="GO:0004803">
    <property type="term" value="F:transposase activity"/>
    <property type="evidence" value="ECO:0007669"/>
    <property type="project" value="InterPro"/>
</dbReference>
<gene>
    <name evidence="2" type="ORF">FY030_11450</name>
</gene>
<dbReference type="NCBIfam" id="NF033559">
    <property type="entry name" value="transpos_IS1634"/>
    <property type="match status" value="1"/>
</dbReference>
<dbReference type="InterPro" id="IPR012337">
    <property type="entry name" value="RNaseH-like_sf"/>
</dbReference>
<evidence type="ECO:0000313" key="2">
    <source>
        <dbReference type="EMBL" id="QFG70306.1"/>
    </source>
</evidence>
<dbReference type="InterPro" id="IPR047654">
    <property type="entry name" value="IS1634_transpos"/>
</dbReference>
<dbReference type="KEGG" id="serw:FY030_11450"/>
<dbReference type="PANTHER" id="PTHR34614:SF2">
    <property type="entry name" value="TRANSPOSASE IS4-LIKE DOMAIN-CONTAINING PROTEIN"/>
    <property type="match status" value="1"/>
</dbReference>
<dbReference type="InterPro" id="IPR002559">
    <property type="entry name" value="Transposase_11"/>
</dbReference>
<dbReference type="GO" id="GO:0006313">
    <property type="term" value="P:DNA transposition"/>
    <property type="evidence" value="ECO:0007669"/>
    <property type="project" value="InterPro"/>
</dbReference>
<keyword evidence="3" id="KW-1185">Reference proteome</keyword>
<proteinExistence type="predicted"/>
<dbReference type="Proteomes" id="UP000326546">
    <property type="component" value="Chromosome"/>
</dbReference>
<organism evidence="2 3">
    <name type="scientific">Ornithinimicrobium pratense</name>
    <dbReference type="NCBI Taxonomy" id="2593973"/>
    <lineage>
        <taxon>Bacteria</taxon>
        <taxon>Bacillati</taxon>
        <taxon>Actinomycetota</taxon>
        <taxon>Actinomycetes</taxon>
        <taxon>Micrococcales</taxon>
        <taxon>Ornithinimicrobiaceae</taxon>
        <taxon>Ornithinimicrobium</taxon>
    </lineage>
</organism>
<dbReference type="AlphaFoldDB" id="A0A5J6VAI2"/>
<accession>A0A5J6VAI2</accession>
<sequence>MHKRGRRVLGIDHIGSARTEAELALLEAIAHERLHAGQEQLPLEPGGPSTPAAATGMQATVAGTSSLVLWQALERVYTDLGFDALGDEAFKQLVLARIMEPTSKADTVRVLEDIGVPSRTRETFMRCLSRVVERNYREQIGAACYAHAAPTGRLAAVLYDLTTLHFETPKEDRLRKVGMSKERRVDPQVTVGLLCDPGGFPLAVHLFEGNKAETKTLIPVLTEFQDAHDVQDMIVVADAGMLSAANLLALEEAGFSFIVGSRAAKTPYDLADHFATKGNHFTDGQSVETTRAMGAGKDRRTRRVVYQYSFKRAKNDDRAINAMIKKAEDVAAGRRPLKRDRFVRIDGATKGVDWDLVERARSMTGLKGYVTNIAAEQMDGPAVVAAYQDLYQVERSFRMVKSDLRARPIFHQLRDSIEAHLTIVFAALAISREAQQRTGASIKKILNTLRPLRTATITVGGHQIIADPEISDEARELLNYINPGV</sequence>
<dbReference type="OrthoDB" id="3722616at2"/>
<dbReference type="Pfam" id="PF01609">
    <property type="entry name" value="DDE_Tnp_1"/>
    <property type="match status" value="1"/>
</dbReference>
<reference evidence="2 3" key="1">
    <citation type="submission" date="2019-09" db="EMBL/GenBank/DDBJ databases">
        <title>Serinicoccus pratensis sp. nov., isolated from meadow soil.</title>
        <authorList>
            <person name="Zhang W."/>
        </authorList>
    </citation>
    <scope>NUCLEOTIDE SEQUENCE [LARGE SCALE GENOMIC DNA]</scope>
    <source>
        <strain evidence="2 3">W204</strain>
    </source>
</reference>